<name>A0ABQ7PS42_PLUXY</name>
<dbReference type="PANTHER" id="PTHR11814">
    <property type="entry name" value="SULFATE TRANSPORTER"/>
    <property type="match status" value="1"/>
</dbReference>
<feature type="transmembrane region" description="Helical" evidence="5">
    <location>
        <begin position="72"/>
        <end position="94"/>
    </location>
</feature>
<evidence type="ECO:0000259" key="6">
    <source>
        <dbReference type="Pfam" id="PF00916"/>
    </source>
</evidence>
<organism evidence="7 8">
    <name type="scientific">Plutella xylostella</name>
    <name type="common">Diamondback moth</name>
    <name type="synonym">Plutella maculipennis</name>
    <dbReference type="NCBI Taxonomy" id="51655"/>
    <lineage>
        <taxon>Eukaryota</taxon>
        <taxon>Metazoa</taxon>
        <taxon>Ecdysozoa</taxon>
        <taxon>Arthropoda</taxon>
        <taxon>Hexapoda</taxon>
        <taxon>Insecta</taxon>
        <taxon>Pterygota</taxon>
        <taxon>Neoptera</taxon>
        <taxon>Endopterygota</taxon>
        <taxon>Lepidoptera</taxon>
        <taxon>Glossata</taxon>
        <taxon>Ditrysia</taxon>
        <taxon>Yponomeutoidea</taxon>
        <taxon>Plutellidae</taxon>
        <taxon>Plutella</taxon>
    </lineage>
</organism>
<dbReference type="Pfam" id="PF00916">
    <property type="entry name" value="Sulfate_transp"/>
    <property type="match status" value="1"/>
</dbReference>
<evidence type="ECO:0000313" key="8">
    <source>
        <dbReference type="Proteomes" id="UP000823941"/>
    </source>
</evidence>
<comment type="caution">
    <text evidence="7">The sequence shown here is derived from an EMBL/GenBank/DDBJ whole genome shotgun (WGS) entry which is preliminary data.</text>
</comment>
<sequence>MTIKKYETTKTIFKKVFNKETLKNRIPITRWLPRYSVSMMVQDCAAGAAVGATAVAQGLAYAALAGLPPQHGLYSGIAGGFIYAVLGSCPTMSIGPTSIISALTAKYVQGLSIDFAVLAAFLTGLVQVALGVFQLASSWISYRDRSSLAS</sequence>
<keyword evidence="8" id="KW-1185">Reference proteome</keyword>
<keyword evidence="2 5" id="KW-0812">Transmembrane</keyword>
<dbReference type="InterPro" id="IPR011547">
    <property type="entry name" value="SLC26A/SulP_dom"/>
</dbReference>
<dbReference type="EMBL" id="JAHIBW010000029">
    <property type="protein sequence ID" value="KAG7295791.1"/>
    <property type="molecule type" value="Genomic_DNA"/>
</dbReference>
<dbReference type="InterPro" id="IPR001902">
    <property type="entry name" value="SLC26A/SulP_fam"/>
</dbReference>
<evidence type="ECO:0000313" key="7">
    <source>
        <dbReference type="EMBL" id="KAG7295791.1"/>
    </source>
</evidence>
<evidence type="ECO:0000256" key="3">
    <source>
        <dbReference type="ARBA" id="ARBA00022989"/>
    </source>
</evidence>
<evidence type="ECO:0000256" key="1">
    <source>
        <dbReference type="ARBA" id="ARBA00004141"/>
    </source>
</evidence>
<feature type="domain" description="SLC26A/SulP transporter" evidence="6">
    <location>
        <begin position="42"/>
        <end position="136"/>
    </location>
</feature>
<feature type="transmembrane region" description="Helical" evidence="5">
    <location>
        <begin position="115"/>
        <end position="140"/>
    </location>
</feature>
<reference evidence="7 8" key="1">
    <citation type="submission" date="2021-06" db="EMBL/GenBank/DDBJ databases">
        <title>A haploid diamondback moth (Plutella xylostella L.) genome assembly resolves 31 chromosomes and identifies a diamide resistance mutation.</title>
        <authorList>
            <person name="Ward C.M."/>
            <person name="Perry K.D."/>
            <person name="Baker G."/>
            <person name="Powis K."/>
            <person name="Heckel D.G."/>
            <person name="Baxter S.W."/>
        </authorList>
    </citation>
    <scope>NUCLEOTIDE SEQUENCE [LARGE SCALE GENOMIC DNA]</scope>
    <source>
        <strain evidence="7 8">LV</strain>
        <tissue evidence="7">Single pupa</tissue>
    </source>
</reference>
<accession>A0ABQ7PS42</accession>
<comment type="subcellular location">
    <subcellularLocation>
        <location evidence="1">Membrane</location>
        <topology evidence="1">Multi-pass membrane protein</topology>
    </subcellularLocation>
</comment>
<evidence type="ECO:0000256" key="2">
    <source>
        <dbReference type="ARBA" id="ARBA00022692"/>
    </source>
</evidence>
<dbReference type="Proteomes" id="UP000823941">
    <property type="component" value="Chromosome 29"/>
</dbReference>
<protein>
    <recommendedName>
        <fullName evidence="6">SLC26A/SulP transporter domain-containing protein</fullName>
    </recommendedName>
</protein>
<proteinExistence type="predicted"/>
<gene>
    <name evidence="7" type="ORF">JYU34_020845</name>
</gene>
<keyword evidence="4 5" id="KW-0472">Membrane</keyword>
<evidence type="ECO:0000256" key="5">
    <source>
        <dbReference type="SAM" id="Phobius"/>
    </source>
</evidence>
<keyword evidence="3 5" id="KW-1133">Transmembrane helix</keyword>
<evidence type="ECO:0000256" key="4">
    <source>
        <dbReference type="ARBA" id="ARBA00023136"/>
    </source>
</evidence>